<sequence length="213" mass="23570">MTKEVVIVEKRSQALITNTSARKYFHQAVTRAVAQREARARDDTIAYLVNLLTFYVRADRFYEHTSDGPDIRPLALIFGEAVNARTQQERFWALRRLGDLSLFVAGVFAGSLARKPVDVEYYISFGGTAYASLCNSCPSSVRGPGPGVYSELAEKFSLFVDVLGEASERTPHNDADLLRLYRHWLDTGSARSAKQLQAAGISLAASHASSVRH</sequence>
<evidence type="ECO:0000313" key="1">
    <source>
        <dbReference type="EMBL" id="SVA68566.1"/>
    </source>
</evidence>
<gene>
    <name evidence="1" type="ORF">METZ01_LOCUS121420</name>
</gene>
<protein>
    <submittedName>
        <fullName evidence="1">Uncharacterized protein</fullName>
    </submittedName>
</protein>
<proteinExistence type="predicted"/>
<accession>A0A381XUS6</accession>
<dbReference type="AlphaFoldDB" id="A0A381XUS6"/>
<reference evidence="1" key="1">
    <citation type="submission" date="2018-05" db="EMBL/GenBank/DDBJ databases">
        <authorList>
            <person name="Lanie J.A."/>
            <person name="Ng W.-L."/>
            <person name="Kazmierczak K.M."/>
            <person name="Andrzejewski T.M."/>
            <person name="Davidsen T.M."/>
            <person name="Wayne K.J."/>
            <person name="Tettelin H."/>
            <person name="Glass J.I."/>
            <person name="Rusch D."/>
            <person name="Podicherti R."/>
            <person name="Tsui H.-C.T."/>
            <person name="Winkler M.E."/>
        </authorList>
    </citation>
    <scope>NUCLEOTIDE SEQUENCE</scope>
</reference>
<organism evidence="1">
    <name type="scientific">marine metagenome</name>
    <dbReference type="NCBI Taxonomy" id="408172"/>
    <lineage>
        <taxon>unclassified sequences</taxon>
        <taxon>metagenomes</taxon>
        <taxon>ecological metagenomes</taxon>
    </lineage>
</organism>
<name>A0A381XUS6_9ZZZZ</name>
<dbReference type="EMBL" id="UINC01016474">
    <property type="protein sequence ID" value="SVA68566.1"/>
    <property type="molecule type" value="Genomic_DNA"/>
</dbReference>